<dbReference type="Proteomes" id="UP001176891">
    <property type="component" value="Unassembled WGS sequence"/>
</dbReference>
<evidence type="ECO:0000256" key="5">
    <source>
        <dbReference type="ARBA" id="ARBA00023237"/>
    </source>
</evidence>
<evidence type="ECO:0000259" key="6">
    <source>
        <dbReference type="Pfam" id="PF07980"/>
    </source>
</evidence>
<dbReference type="Pfam" id="PF07980">
    <property type="entry name" value="SusD_RagB"/>
    <property type="match status" value="1"/>
</dbReference>
<comment type="caution">
    <text evidence="8">The sequence shown here is derived from an EMBL/GenBank/DDBJ whole genome shotgun (WGS) entry which is preliminary data.</text>
</comment>
<keyword evidence="5" id="KW-0998">Cell outer membrane</keyword>
<sequence>MMKNIKNDIKRGLQKVIFANSHSKLALILILFISFITSCEDFVEIDAPRNEIVRETAIVDDETAIAAVSGIYSKMMSGSSFNLPTGGLERLMGLYSDEFLSASIDENIFEYVESNLIASNNNSGGFWGTSFEVLLNINSLIEILQDNENVTQGTKNQIIGEAKFLRAFYHFYLTNLYGPIPIVTSSNVELNNTISRSSEEAVYNQITLDLTEALELMANNFDFISGKRIRPNRDAAIALLARVYLYAGDWQKAEDNATLLINNNLYNLESDLNNTFLATSNEAIWQLQPVLPDMLVPQAKFLLLTTAPTGNNIFFRETFHDEFEINDQRFTNWVGLFSDVTTGADYYFSFKYKNNANVTNTTQEYLIMFRLAEQYLIRAEARAQLGDISGSQSDLNVIRGRASLNDTSAVTANDLLDDIFQERQLELFAEWGHRWFDMKRTGRADEILSPLKTTWKSTNIILPIPEIEITNNPNLLPQNSGY</sequence>
<dbReference type="RefSeq" id="WP_303282085.1">
    <property type="nucleotide sequence ID" value="NZ_JAUOEM010000003.1"/>
</dbReference>
<keyword evidence="9" id="KW-1185">Reference proteome</keyword>
<dbReference type="InterPro" id="IPR011990">
    <property type="entry name" value="TPR-like_helical_dom_sf"/>
</dbReference>
<protein>
    <submittedName>
        <fullName evidence="8">RagB/SusD family nutrient uptake outer membrane protein</fullName>
    </submittedName>
</protein>
<keyword evidence="4" id="KW-0472">Membrane</keyword>
<reference evidence="8" key="1">
    <citation type="submission" date="2023-07" db="EMBL/GenBank/DDBJ databases">
        <title>Two novel species in the genus Flavivirga.</title>
        <authorList>
            <person name="Kwon K."/>
        </authorList>
    </citation>
    <scope>NUCLEOTIDE SEQUENCE</scope>
    <source>
        <strain evidence="8">KACC 14157</strain>
    </source>
</reference>
<dbReference type="InterPro" id="IPR033985">
    <property type="entry name" value="SusD-like_N"/>
</dbReference>
<evidence type="ECO:0000256" key="1">
    <source>
        <dbReference type="ARBA" id="ARBA00004442"/>
    </source>
</evidence>
<dbReference type="InterPro" id="IPR012944">
    <property type="entry name" value="SusD_RagB_dom"/>
</dbReference>
<comment type="subcellular location">
    <subcellularLocation>
        <location evidence="1">Cell outer membrane</location>
    </subcellularLocation>
</comment>
<dbReference type="Gene3D" id="1.25.40.390">
    <property type="match status" value="1"/>
</dbReference>
<evidence type="ECO:0000256" key="4">
    <source>
        <dbReference type="ARBA" id="ARBA00023136"/>
    </source>
</evidence>
<proteinExistence type="inferred from homology"/>
<evidence type="ECO:0000256" key="3">
    <source>
        <dbReference type="ARBA" id="ARBA00022729"/>
    </source>
</evidence>
<name>A0ABT8X0R0_9FLAO</name>
<evidence type="ECO:0000313" key="9">
    <source>
        <dbReference type="Proteomes" id="UP001176891"/>
    </source>
</evidence>
<comment type="similarity">
    <text evidence="2">Belongs to the SusD family.</text>
</comment>
<feature type="domain" description="RagB/SusD" evidence="6">
    <location>
        <begin position="345"/>
        <end position="482"/>
    </location>
</feature>
<gene>
    <name evidence="8" type="ORF">Q4Q39_08955</name>
</gene>
<evidence type="ECO:0000313" key="8">
    <source>
        <dbReference type="EMBL" id="MDO5987523.1"/>
    </source>
</evidence>
<dbReference type="CDD" id="cd08977">
    <property type="entry name" value="SusD"/>
    <property type="match status" value="1"/>
</dbReference>
<dbReference type="SUPFAM" id="SSF48452">
    <property type="entry name" value="TPR-like"/>
    <property type="match status" value="1"/>
</dbReference>
<evidence type="ECO:0000259" key="7">
    <source>
        <dbReference type="Pfam" id="PF14322"/>
    </source>
</evidence>
<accession>A0ABT8X0R0</accession>
<keyword evidence="3" id="KW-0732">Signal</keyword>
<dbReference type="EMBL" id="JAUOEM010000003">
    <property type="protein sequence ID" value="MDO5987523.1"/>
    <property type="molecule type" value="Genomic_DNA"/>
</dbReference>
<feature type="domain" description="SusD-like N-terminal" evidence="7">
    <location>
        <begin position="109"/>
        <end position="245"/>
    </location>
</feature>
<dbReference type="Pfam" id="PF14322">
    <property type="entry name" value="SusD-like_3"/>
    <property type="match status" value="1"/>
</dbReference>
<organism evidence="8 9">
    <name type="scientific">Flavivirga amylovorans</name>
    <dbReference type="NCBI Taxonomy" id="870486"/>
    <lineage>
        <taxon>Bacteria</taxon>
        <taxon>Pseudomonadati</taxon>
        <taxon>Bacteroidota</taxon>
        <taxon>Flavobacteriia</taxon>
        <taxon>Flavobacteriales</taxon>
        <taxon>Flavobacteriaceae</taxon>
        <taxon>Flavivirga</taxon>
    </lineage>
</organism>
<evidence type="ECO:0000256" key="2">
    <source>
        <dbReference type="ARBA" id="ARBA00006275"/>
    </source>
</evidence>